<dbReference type="EMBL" id="JANRMS010000840">
    <property type="protein sequence ID" value="KAJ3533743.1"/>
    <property type="molecule type" value="Genomic_DNA"/>
</dbReference>
<organism evidence="1 2">
    <name type="scientific">Fusarium decemcellulare</name>
    <dbReference type="NCBI Taxonomy" id="57161"/>
    <lineage>
        <taxon>Eukaryota</taxon>
        <taxon>Fungi</taxon>
        <taxon>Dikarya</taxon>
        <taxon>Ascomycota</taxon>
        <taxon>Pezizomycotina</taxon>
        <taxon>Sordariomycetes</taxon>
        <taxon>Hypocreomycetidae</taxon>
        <taxon>Hypocreales</taxon>
        <taxon>Nectriaceae</taxon>
        <taxon>Fusarium</taxon>
        <taxon>Fusarium decemcellulare species complex</taxon>
    </lineage>
</organism>
<proteinExistence type="predicted"/>
<protein>
    <submittedName>
        <fullName evidence="1">Uncharacterized protein</fullName>
    </submittedName>
</protein>
<evidence type="ECO:0000313" key="1">
    <source>
        <dbReference type="EMBL" id="KAJ3533743.1"/>
    </source>
</evidence>
<comment type="caution">
    <text evidence="1">The sequence shown here is derived from an EMBL/GenBank/DDBJ whole genome shotgun (WGS) entry which is preliminary data.</text>
</comment>
<accession>A0ACC1S7M6</accession>
<sequence>MNLPNSPMTTRHMARAWVINSYSGYKGLQLVSFPVEEPGPGEVRLHIEAFSLNWGDMDLMNDDYSFSFRDFPACVGIEAAGIVEAVGEGVEGVIIGNRYCTLPHFYYDRGTSRESLIFDARYITPAPEGLSAVESASIWMQYLTAYFPLAQVSEVGPGSHVLATAATSTAGSAALEIGRILGATMIGTTRFASNIEYLKEKGAAHVIVTDGNKAPIANQLLEITKGKGVDAAFDPIGAGLMDKYSTALAKDSRIYFYGTLDTKCPDLPLLDMFQKNVTFQPYSVFNYVENPVMKEHGVTFINKHLAEGTIKPCIDCVFSMEQYKEAWDYLSGVRSSHGKVVIDVVEYLGLGIFYRSVAFTHRELGLAGVNCNKSWYFTSSHYFAMVVSKAWDLSVADRVNYMVKKLDDAPDFRKKNVPGLRDLLAEYASPDVLVDRVEFHRRMLRVFKDSKTDGTYSETLKNYDDDERRQIEEFVGGGKPETLCHGFSLKPSLGCRDELSRLRDEARSIFHVTAAGFKNLRDAVEELTHQQSALLQNLVQKLSTLPDKHKDDATIQVFENAPFQNWGLNIENTPRITCVPKSTWAIQAIVMFAKEQNMSVRCSGYRHSWSPIFGRNGQILISLLNLNTATKLPNFAALPFAESPPTELETIDIVDGKPRTPGNTLVRIGCATTNERLRRWCVKQNKVTIPLNIIMVEITQGGSND</sequence>
<keyword evidence="2" id="KW-1185">Reference proteome</keyword>
<reference evidence="1" key="1">
    <citation type="submission" date="2022-08" db="EMBL/GenBank/DDBJ databases">
        <title>Genome Sequence of Fusarium decemcellulare.</title>
        <authorList>
            <person name="Buettner E."/>
        </authorList>
    </citation>
    <scope>NUCLEOTIDE SEQUENCE</scope>
    <source>
        <strain evidence="1">Babe19</strain>
    </source>
</reference>
<name>A0ACC1S7M6_9HYPO</name>
<dbReference type="Proteomes" id="UP001148629">
    <property type="component" value="Unassembled WGS sequence"/>
</dbReference>
<evidence type="ECO:0000313" key="2">
    <source>
        <dbReference type="Proteomes" id="UP001148629"/>
    </source>
</evidence>
<gene>
    <name evidence="1" type="ORF">NM208_g7844</name>
</gene>